<dbReference type="InterPro" id="IPR036188">
    <property type="entry name" value="FAD/NAD-bd_sf"/>
</dbReference>
<organism evidence="1 2">
    <name type="scientific">Candidatus Lloydbacteria bacterium RIFCSPLOWO2_01_FULL_50_20</name>
    <dbReference type="NCBI Taxonomy" id="1798665"/>
    <lineage>
        <taxon>Bacteria</taxon>
        <taxon>Candidatus Lloydiibacteriota</taxon>
    </lineage>
</organism>
<protein>
    <recommendedName>
        <fullName evidence="3">Amine oxidase domain-containing protein</fullName>
    </recommendedName>
</protein>
<evidence type="ECO:0008006" key="3">
    <source>
        <dbReference type="Google" id="ProtNLM"/>
    </source>
</evidence>
<name>A0A1G2DJ61_9BACT</name>
<sequence>MKKNIVIVGGGHNGLVVAAYLAKAGHEVTVLEKRSVVGGCASSDTTTFPGFTISTAAYLNSLFLPEIVEDLSLRQHGYEVFPRDPSSFTPLPDGRFLMLGPDMAFNQSEIAKFSLKDVKAYPWYEKKLSGVAKWMAGLMTMTPPNFFTKVWLPKTLRNWVRLFQVLWYARKLFPLKIFTLLRLIFSDPVKYLDSWFESDVLKATLLTDALIGATKLSGYVLLHHVMGESGGARGVWAYQKGGMGGIANALKSVALSYGAHICCNAEVIEIGTESLFMDKLLVKFKQGDDKPCSMFADVVVSNLDVKNTLSKIRERERKKDRLMKSNEAIDYSSASMKINLVLSGLPDFQACPGTVPGPQHRGTIHIAPSVEYILRALRELADGRFSSLPMLELTIPSVLDPTLAPKGMQVMNVFTQFFPYGETFNKYAYWEYHVLPLLRSYITNIDNIICDVQIFTPNDLESEFGLSGGNLFHGALSLGKLFSLRPARGIADYRTPISGLYLCGASTHPGGGVTGAPGYNAAREILEDIGKSD</sequence>
<evidence type="ECO:0000313" key="1">
    <source>
        <dbReference type="EMBL" id="OGZ13606.1"/>
    </source>
</evidence>
<dbReference type="SUPFAM" id="SSF51905">
    <property type="entry name" value="FAD/NAD(P)-binding domain"/>
    <property type="match status" value="1"/>
</dbReference>
<dbReference type="PANTHER" id="PTHR10668:SF103">
    <property type="entry name" value="PYRIDINE NUCLEOTIDE-DISULFIDE OXIDOREDUCTASE DOMAIN-CONTAINING PROTEIN 2"/>
    <property type="match status" value="1"/>
</dbReference>
<accession>A0A1G2DJ61</accession>
<evidence type="ECO:0000313" key="2">
    <source>
        <dbReference type="Proteomes" id="UP000178534"/>
    </source>
</evidence>
<dbReference type="PANTHER" id="PTHR10668">
    <property type="entry name" value="PHYTOENE DEHYDROGENASE"/>
    <property type="match status" value="1"/>
</dbReference>
<proteinExistence type="predicted"/>
<dbReference type="EMBL" id="MHLP01000006">
    <property type="protein sequence ID" value="OGZ13606.1"/>
    <property type="molecule type" value="Genomic_DNA"/>
</dbReference>
<dbReference type="Pfam" id="PF13450">
    <property type="entry name" value="NAD_binding_8"/>
    <property type="match status" value="1"/>
</dbReference>
<dbReference type="AlphaFoldDB" id="A0A1G2DJ61"/>
<gene>
    <name evidence="1" type="ORF">A2942_04645</name>
</gene>
<dbReference type="Proteomes" id="UP000178534">
    <property type="component" value="Unassembled WGS sequence"/>
</dbReference>
<dbReference type="STRING" id="1798665.A2942_04645"/>
<dbReference type="Gene3D" id="3.50.50.60">
    <property type="entry name" value="FAD/NAD(P)-binding domain"/>
    <property type="match status" value="2"/>
</dbReference>
<comment type="caution">
    <text evidence="1">The sequence shown here is derived from an EMBL/GenBank/DDBJ whole genome shotgun (WGS) entry which is preliminary data.</text>
</comment>
<reference evidence="1 2" key="1">
    <citation type="journal article" date="2016" name="Nat. Commun.">
        <title>Thousands of microbial genomes shed light on interconnected biogeochemical processes in an aquifer system.</title>
        <authorList>
            <person name="Anantharaman K."/>
            <person name="Brown C.T."/>
            <person name="Hug L.A."/>
            <person name="Sharon I."/>
            <person name="Castelle C.J."/>
            <person name="Probst A.J."/>
            <person name="Thomas B.C."/>
            <person name="Singh A."/>
            <person name="Wilkins M.J."/>
            <person name="Karaoz U."/>
            <person name="Brodie E.L."/>
            <person name="Williams K.H."/>
            <person name="Hubbard S.S."/>
            <person name="Banfield J.F."/>
        </authorList>
    </citation>
    <scope>NUCLEOTIDE SEQUENCE [LARGE SCALE GENOMIC DNA]</scope>
</reference>